<keyword evidence="8" id="KW-0539">Nucleus</keyword>
<evidence type="ECO:0000256" key="7">
    <source>
        <dbReference type="ARBA" id="ARBA00022833"/>
    </source>
</evidence>
<proteinExistence type="predicted"/>
<evidence type="ECO:0000256" key="14">
    <source>
        <dbReference type="SAM" id="Phobius"/>
    </source>
</evidence>
<dbReference type="Proteomes" id="UP000034805">
    <property type="component" value="Unassembled WGS sequence"/>
</dbReference>
<dbReference type="GO" id="GO:0005783">
    <property type="term" value="C:endoplasmic reticulum"/>
    <property type="evidence" value="ECO:0007669"/>
    <property type="project" value="UniProtKB-SubCell"/>
</dbReference>
<protein>
    <recommendedName>
        <fullName evidence="11">Cell growth regulator with RING finger domain protein 1</fullName>
    </recommendedName>
    <alternativeName>
        <fullName evidence="12">Cell growth regulatory gene 19 protein</fullName>
    </alternativeName>
</protein>
<name>A0A0P7TGN2_SCLFO</name>
<dbReference type="InterPro" id="IPR001841">
    <property type="entry name" value="Znf_RING"/>
</dbReference>
<dbReference type="FunFam" id="3.30.40.10:FF:000421">
    <property type="entry name" value="Cell growth regulator with ring finger domain 1"/>
    <property type="match status" value="1"/>
</dbReference>
<keyword evidence="14" id="KW-1133">Transmembrane helix</keyword>
<keyword evidence="14" id="KW-0812">Transmembrane</keyword>
<keyword evidence="3" id="KW-0479">Metal-binding</keyword>
<dbReference type="GO" id="GO:0005634">
    <property type="term" value="C:nucleus"/>
    <property type="evidence" value="ECO:0007669"/>
    <property type="project" value="UniProtKB-SubCell"/>
</dbReference>
<evidence type="ECO:0000256" key="5">
    <source>
        <dbReference type="ARBA" id="ARBA00022810"/>
    </source>
</evidence>
<accession>A0A0P7TGN2</accession>
<evidence type="ECO:0000256" key="4">
    <source>
        <dbReference type="ARBA" id="ARBA00022771"/>
    </source>
</evidence>
<dbReference type="PROSITE" id="PS50089">
    <property type="entry name" value="ZF_RING_2"/>
    <property type="match status" value="1"/>
</dbReference>
<keyword evidence="14" id="KW-0472">Membrane</keyword>
<gene>
    <name evidence="16" type="ORF">Z043_122080</name>
</gene>
<reference evidence="16 17" key="1">
    <citation type="submission" date="2015-08" db="EMBL/GenBank/DDBJ databases">
        <title>The genome of the Asian arowana (Scleropages formosus).</title>
        <authorList>
            <person name="Tan M.H."/>
            <person name="Gan H.M."/>
            <person name="Croft L.J."/>
            <person name="Austin C.M."/>
        </authorList>
    </citation>
    <scope>NUCLEOTIDE SEQUENCE [LARGE SCALE GENOMIC DNA]</scope>
    <source>
        <strain evidence="16">Aro1</strain>
    </source>
</reference>
<dbReference type="GO" id="GO:0030308">
    <property type="term" value="P:negative regulation of cell growth"/>
    <property type="evidence" value="ECO:0007669"/>
    <property type="project" value="TreeGrafter"/>
</dbReference>
<comment type="caution">
    <text evidence="16">The sequence shown here is derived from an EMBL/GenBank/DDBJ whole genome shotgun (WGS) entry which is preliminary data.</text>
</comment>
<dbReference type="STRING" id="113540.ENSSFOP00015005707"/>
<evidence type="ECO:0000256" key="13">
    <source>
        <dbReference type="PROSITE-ProRule" id="PRU00175"/>
    </source>
</evidence>
<evidence type="ECO:0000256" key="12">
    <source>
        <dbReference type="ARBA" id="ARBA00077522"/>
    </source>
</evidence>
<evidence type="ECO:0000256" key="11">
    <source>
        <dbReference type="ARBA" id="ARBA00070853"/>
    </source>
</evidence>
<evidence type="ECO:0000313" key="17">
    <source>
        <dbReference type="Proteomes" id="UP000034805"/>
    </source>
</evidence>
<dbReference type="AlphaFoldDB" id="A0A0P7TGN2"/>
<evidence type="ECO:0000256" key="6">
    <source>
        <dbReference type="ARBA" id="ARBA00022824"/>
    </source>
</evidence>
<evidence type="ECO:0000256" key="3">
    <source>
        <dbReference type="ARBA" id="ARBA00022723"/>
    </source>
</evidence>
<evidence type="ECO:0000256" key="10">
    <source>
        <dbReference type="ARBA" id="ARBA00054111"/>
    </source>
</evidence>
<dbReference type="Gene3D" id="3.30.40.10">
    <property type="entry name" value="Zinc/RING finger domain, C3HC4 (zinc finger)"/>
    <property type="match status" value="1"/>
</dbReference>
<dbReference type="Pfam" id="PF13920">
    <property type="entry name" value="zf-C3HC4_3"/>
    <property type="match status" value="1"/>
</dbReference>
<keyword evidence="5" id="KW-0338">Growth arrest</keyword>
<evidence type="ECO:0000256" key="8">
    <source>
        <dbReference type="ARBA" id="ARBA00023242"/>
    </source>
</evidence>
<feature type="transmembrane region" description="Helical" evidence="14">
    <location>
        <begin position="20"/>
        <end position="41"/>
    </location>
</feature>
<dbReference type="PANTHER" id="PTHR15379:SF2">
    <property type="entry name" value="CELL GROWTH REGULATOR WITH RING FINGER DOMAIN PROTEIN 1"/>
    <property type="match status" value="1"/>
</dbReference>
<evidence type="ECO:0000313" key="16">
    <source>
        <dbReference type="EMBL" id="KPP59956.1"/>
    </source>
</evidence>
<keyword evidence="9" id="KW-0131">Cell cycle</keyword>
<dbReference type="CDD" id="cd16787">
    <property type="entry name" value="mRING-HC-C3HC5_CGRF1"/>
    <property type="match status" value="1"/>
</dbReference>
<dbReference type="PANTHER" id="PTHR15379">
    <property type="entry name" value="CELL GROWTH REGULATOR WITH RING FINGER DOMAIN PROTEIN 1"/>
    <property type="match status" value="1"/>
</dbReference>
<keyword evidence="4 13" id="KW-0863">Zinc-finger</keyword>
<sequence>MDGFDMAALFLKMLYEYCPPFYISLVFLCFIVTAAVVLLWFRIDVPVILRSSDDADLLANIPEKRMVQVINPFALELGSAGGSLTEGVALRPRCLEDCVLSVYWGCSIHGLQSALQAHQHGPPLSTPQRFQTALHFQYQHLQTFQYPSFPCAERSFQTSECHTARVIVHPGVTNQVKQTALSVCREDTEERFTQMPAELGVWDFGPQPRTCYPLVALLTLAQPEVRNEYNVVSSVTVIHVPDNSYRLSTRVLFQYLLTSQGSMYELKPLFMSTEDGGQSEPLDLGINTEVEGSKQNKGLQKGGFYKEVEEEEEGREHRASPGTARDCVVCQNAPVNRVLLPCRHTCLCDSCLGRVQHCPMCRAFVLESFALTQVHPATEAEWGD</sequence>
<dbReference type="GO" id="GO:0051726">
    <property type="term" value="P:regulation of cell cycle"/>
    <property type="evidence" value="ECO:0007669"/>
    <property type="project" value="UniProtKB-KW"/>
</dbReference>
<evidence type="ECO:0000256" key="2">
    <source>
        <dbReference type="ARBA" id="ARBA00004240"/>
    </source>
</evidence>
<evidence type="ECO:0000256" key="9">
    <source>
        <dbReference type="ARBA" id="ARBA00023306"/>
    </source>
</evidence>
<dbReference type="InterPro" id="IPR042496">
    <property type="entry name" value="CGRF1"/>
</dbReference>
<dbReference type="GO" id="GO:0008270">
    <property type="term" value="F:zinc ion binding"/>
    <property type="evidence" value="ECO:0007669"/>
    <property type="project" value="UniProtKB-KW"/>
</dbReference>
<dbReference type="SUPFAM" id="SSF57850">
    <property type="entry name" value="RING/U-box"/>
    <property type="match status" value="1"/>
</dbReference>
<keyword evidence="6" id="KW-0256">Endoplasmic reticulum</keyword>
<evidence type="ECO:0000256" key="1">
    <source>
        <dbReference type="ARBA" id="ARBA00004123"/>
    </source>
</evidence>
<organism evidence="16 17">
    <name type="scientific">Scleropages formosus</name>
    <name type="common">Asian bonytongue</name>
    <name type="synonym">Osteoglossum formosum</name>
    <dbReference type="NCBI Taxonomy" id="113540"/>
    <lineage>
        <taxon>Eukaryota</taxon>
        <taxon>Metazoa</taxon>
        <taxon>Chordata</taxon>
        <taxon>Craniata</taxon>
        <taxon>Vertebrata</taxon>
        <taxon>Euteleostomi</taxon>
        <taxon>Actinopterygii</taxon>
        <taxon>Neopterygii</taxon>
        <taxon>Teleostei</taxon>
        <taxon>Osteoglossocephala</taxon>
        <taxon>Osteoglossomorpha</taxon>
        <taxon>Osteoglossiformes</taxon>
        <taxon>Osteoglossidae</taxon>
        <taxon>Scleropages</taxon>
    </lineage>
</organism>
<comment type="subcellular location">
    <subcellularLocation>
        <location evidence="2">Endoplasmic reticulum</location>
    </subcellularLocation>
    <subcellularLocation>
        <location evidence="1">Nucleus</location>
    </subcellularLocation>
</comment>
<evidence type="ECO:0000259" key="15">
    <source>
        <dbReference type="PROSITE" id="PS50089"/>
    </source>
</evidence>
<keyword evidence="7" id="KW-0862">Zinc</keyword>
<dbReference type="InterPro" id="IPR013083">
    <property type="entry name" value="Znf_RING/FYVE/PHD"/>
</dbReference>
<dbReference type="EMBL" id="JARO02011348">
    <property type="protein sequence ID" value="KPP59956.1"/>
    <property type="molecule type" value="Genomic_DNA"/>
</dbReference>
<feature type="domain" description="RING-type" evidence="15">
    <location>
        <begin position="327"/>
        <end position="362"/>
    </location>
</feature>
<comment type="function">
    <text evidence="10">Able to inhibit growth in several cell lines.</text>
</comment>